<dbReference type="AlphaFoldDB" id="F0WP62"/>
<dbReference type="EMBL" id="FR824225">
    <property type="protein sequence ID" value="CCA23106.1"/>
    <property type="molecule type" value="Genomic_DNA"/>
</dbReference>
<name>F0WP62_9STRA</name>
<organism evidence="2">
    <name type="scientific">Albugo laibachii Nc14</name>
    <dbReference type="NCBI Taxonomy" id="890382"/>
    <lineage>
        <taxon>Eukaryota</taxon>
        <taxon>Sar</taxon>
        <taxon>Stramenopiles</taxon>
        <taxon>Oomycota</taxon>
        <taxon>Peronosporomycetes</taxon>
        <taxon>Albuginales</taxon>
        <taxon>Albuginaceae</taxon>
        <taxon>Albugo</taxon>
    </lineage>
</organism>
<proteinExistence type="predicted"/>
<feature type="region of interest" description="Disordered" evidence="1">
    <location>
        <begin position="29"/>
        <end position="52"/>
    </location>
</feature>
<accession>F0WP62</accession>
<dbReference type="HOGENOM" id="CLU_2101472_0_0_1"/>
<evidence type="ECO:0000256" key="1">
    <source>
        <dbReference type="SAM" id="MobiDB-lite"/>
    </source>
</evidence>
<gene>
    <name evidence="2" type="primary">AlNc14C180G8209</name>
    <name evidence="2" type="ORF">ALNC14_092490</name>
</gene>
<reference evidence="2" key="2">
    <citation type="submission" date="2011-02" db="EMBL/GenBank/DDBJ databases">
        <authorList>
            <person name="MacLean D."/>
        </authorList>
    </citation>
    <scope>NUCLEOTIDE SEQUENCE</scope>
</reference>
<sequence length="116" mass="13239">MKPNKSSSDRKGTEIRSLLRREDSNIKVFFGGDDEKPMPVRSTGSDNNDDRSTEIHIQEHPEDSLRCILIVGGLREAVCRECLALHSKWLAVRTYHLAYKSRVESAELCVFPSEYD</sequence>
<protein>
    <submittedName>
        <fullName evidence="2">AlNc14C180G8209 protein</fullName>
    </submittedName>
</protein>
<evidence type="ECO:0000313" key="2">
    <source>
        <dbReference type="EMBL" id="CCA23106.1"/>
    </source>
</evidence>
<reference evidence="2" key="1">
    <citation type="journal article" date="2011" name="PLoS Biol.">
        <title>Gene gain and loss during evolution of obligate parasitism in the white rust pathogen of Arabidopsis thaliana.</title>
        <authorList>
            <person name="Kemen E."/>
            <person name="Gardiner A."/>
            <person name="Schultz-Larsen T."/>
            <person name="Kemen A.C."/>
            <person name="Balmuth A.L."/>
            <person name="Robert-Seilaniantz A."/>
            <person name="Bailey K."/>
            <person name="Holub E."/>
            <person name="Studholme D.J."/>
            <person name="Maclean D."/>
            <person name="Jones J.D."/>
        </authorList>
    </citation>
    <scope>NUCLEOTIDE SEQUENCE</scope>
</reference>